<organism evidence="2 3">
    <name type="scientific">Sporosarcina globispora</name>
    <name type="common">Bacillus globisporus</name>
    <dbReference type="NCBI Taxonomy" id="1459"/>
    <lineage>
        <taxon>Bacteria</taxon>
        <taxon>Bacillati</taxon>
        <taxon>Bacillota</taxon>
        <taxon>Bacilli</taxon>
        <taxon>Bacillales</taxon>
        <taxon>Caryophanaceae</taxon>
        <taxon>Sporosarcina</taxon>
    </lineage>
</organism>
<accession>A0A0M0GHG6</accession>
<protein>
    <submittedName>
        <fullName evidence="2">Uncharacterized protein</fullName>
    </submittedName>
</protein>
<name>A0A0M0GHG6_SPOGL</name>
<dbReference type="Proteomes" id="UP000037109">
    <property type="component" value="Unassembled WGS sequence"/>
</dbReference>
<evidence type="ECO:0000313" key="3">
    <source>
        <dbReference type="Proteomes" id="UP000037109"/>
    </source>
</evidence>
<evidence type="ECO:0000313" key="2">
    <source>
        <dbReference type="EMBL" id="KON89365.1"/>
    </source>
</evidence>
<comment type="caution">
    <text evidence="2">The sequence shown here is derived from an EMBL/GenBank/DDBJ whole genome shotgun (WGS) entry which is preliminary data.</text>
</comment>
<dbReference type="AlphaFoldDB" id="A0A0M0GHG6"/>
<dbReference type="EMBL" id="LGUF01000007">
    <property type="protein sequence ID" value="KON89365.1"/>
    <property type="molecule type" value="Genomic_DNA"/>
</dbReference>
<evidence type="ECO:0000256" key="1">
    <source>
        <dbReference type="SAM" id="Phobius"/>
    </source>
</evidence>
<dbReference type="PROSITE" id="PS51257">
    <property type="entry name" value="PROKAR_LIPOPROTEIN"/>
    <property type="match status" value="1"/>
</dbReference>
<sequence length="100" mass="11353">MTRSEMHMVKPKSKFLLMSIILLGCIAALFTALYFYSQSLITIEAPKKDLGEKIIIQLPSGKSVFTYENLVVKEDGKLFYKGELNTLDLTGGIIVYEEWE</sequence>
<dbReference type="RefSeq" id="WP_053436733.1">
    <property type="nucleotide sequence ID" value="NZ_LGUF01000007.1"/>
</dbReference>
<dbReference type="PATRIC" id="fig|1459.3.peg.5033"/>
<keyword evidence="1" id="KW-1133">Transmembrane helix</keyword>
<keyword evidence="3" id="KW-1185">Reference proteome</keyword>
<dbReference type="STRING" id="1459.AF332_22830"/>
<reference evidence="3" key="1">
    <citation type="submission" date="2015-07" db="EMBL/GenBank/DDBJ databases">
        <title>Fjat-10036 dsm4.</title>
        <authorList>
            <person name="Liu B."/>
            <person name="Wang J."/>
            <person name="Zhu Y."/>
            <person name="Liu G."/>
            <person name="Chen Q."/>
            <person name="Chen Z."/>
            <person name="Lan J."/>
            <person name="Che J."/>
            <person name="Ge C."/>
            <person name="Shi H."/>
            <person name="Pan Z."/>
            <person name="Liu X."/>
        </authorList>
    </citation>
    <scope>NUCLEOTIDE SEQUENCE [LARGE SCALE GENOMIC DNA]</scope>
    <source>
        <strain evidence="3">DSM 4</strain>
    </source>
</reference>
<dbReference type="OrthoDB" id="2925699at2"/>
<feature type="transmembrane region" description="Helical" evidence="1">
    <location>
        <begin position="15"/>
        <end position="36"/>
    </location>
</feature>
<keyword evidence="1" id="KW-0472">Membrane</keyword>
<keyword evidence="1" id="KW-0812">Transmembrane</keyword>
<gene>
    <name evidence="2" type="ORF">AF332_22830</name>
</gene>
<proteinExistence type="predicted"/>